<dbReference type="Proteomes" id="UP000253977">
    <property type="component" value="Unassembled WGS sequence"/>
</dbReference>
<keyword evidence="2" id="KW-0812">Transmembrane</keyword>
<comment type="caution">
    <text evidence="3">The sequence shown here is derived from an EMBL/GenBank/DDBJ whole genome shotgun (WGS) entry which is preliminary data.</text>
</comment>
<dbReference type="OrthoDB" id="461507at2"/>
<proteinExistence type="predicted"/>
<reference evidence="3 4" key="1">
    <citation type="submission" date="2018-07" db="EMBL/GenBank/DDBJ databases">
        <title>Thalassococcus profundi sp. nov., a marine bacterium isolated from deep seawater of Okinawa Trough.</title>
        <authorList>
            <person name="Yu M."/>
        </authorList>
    </citation>
    <scope>NUCLEOTIDE SEQUENCE [LARGE SCALE GENOMIC DNA]</scope>
    <source>
        <strain evidence="3 4">WRAS1</strain>
    </source>
</reference>
<gene>
    <name evidence="3" type="ORF">DU478_15685</name>
</gene>
<evidence type="ECO:0000256" key="1">
    <source>
        <dbReference type="SAM" id="MobiDB-lite"/>
    </source>
</evidence>
<dbReference type="RefSeq" id="WP_114511911.1">
    <property type="nucleotide sequence ID" value="NZ_QPMK01000013.1"/>
</dbReference>
<evidence type="ECO:0000256" key="2">
    <source>
        <dbReference type="SAM" id="Phobius"/>
    </source>
</evidence>
<evidence type="ECO:0000313" key="3">
    <source>
        <dbReference type="EMBL" id="RDD65341.1"/>
    </source>
</evidence>
<protein>
    <submittedName>
        <fullName evidence="3">Uncharacterized protein</fullName>
    </submittedName>
</protein>
<feature type="region of interest" description="Disordered" evidence="1">
    <location>
        <begin position="76"/>
        <end position="96"/>
    </location>
</feature>
<dbReference type="AlphaFoldDB" id="A0A369TJ14"/>
<evidence type="ECO:0000313" key="4">
    <source>
        <dbReference type="Proteomes" id="UP000253977"/>
    </source>
</evidence>
<sequence>MSTVMKVILAIVAVLVIVFGFYMVNVDVTDEGSLPDVDVSVEEGEMPEVDADVGSIDVGTETEEVTVPDVDVDVSTQEEEVEVPTIEVTPPEEENN</sequence>
<keyword evidence="2" id="KW-1133">Transmembrane helix</keyword>
<keyword evidence="2" id="KW-0472">Membrane</keyword>
<dbReference type="EMBL" id="QPMK01000013">
    <property type="protein sequence ID" value="RDD65341.1"/>
    <property type="molecule type" value="Genomic_DNA"/>
</dbReference>
<keyword evidence="4" id="KW-1185">Reference proteome</keyword>
<feature type="transmembrane region" description="Helical" evidence="2">
    <location>
        <begin position="7"/>
        <end position="24"/>
    </location>
</feature>
<organism evidence="3 4">
    <name type="scientific">Thalassococcus profundi</name>
    <dbReference type="NCBI Taxonomy" id="2282382"/>
    <lineage>
        <taxon>Bacteria</taxon>
        <taxon>Pseudomonadati</taxon>
        <taxon>Pseudomonadota</taxon>
        <taxon>Alphaproteobacteria</taxon>
        <taxon>Rhodobacterales</taxon>
        <taxon>Roseobacteraceae</taxon>
        <taxon>Thalassococcus</taxon>
    </lineage>
</organism>
<accession>A0A369TJ14</accession>
<name>A0A369TJ14_9RHOB</name>